<feature type="region of interest" description="Disordered" evidence="1">
    <location>
        <begin position="339"/>
        <end position="393"/>
    </location>
</feature>
<accession>A0A2S6EXS1</accession>
<feature type="compositionally biased region" description="Polar residues" evidence="1">
    <location>
        <begin position="367"/>
        <end position="391"/>
    </location>
</feature>
<sequence length="436" mass="51312">MITYNKIELLLLFKFNLETPMLFKFNKSSAHKSEQISRNYHRLMLQLKTWETNNSSLNLNEEYFRTLDVDITVIEKFYKDFTDNVIVPLDQQPASALPEFITQEDIFKLLSYKIFMPLAQIFAEREKWMRRIAGTDGKNAHTSESYNKFKKIFLNSHHKFVIKENLFHFEHDTLKYHHEWQTAKRQIAKEIKSLRTLQENWKEKKNKTDRKKASALFDFLDNFESIPNRLRSREEERFKQSEAYKNALSTDKLKAIELLNQHLFDYSNPQEELAERLKLIQTLYDCKILFEHNHNPIGWLKNQFNVETEVYKNLASLEQSLKSAESAFSAYMEHKIPKTAMISTEPRKESEKDSIPLTDNDKLAKSVSENQSTSASNPEIQPQTNPVQNKKNTGKVYLKVQEYEENLRRLGLFTPKTPPCSGSLKKPLTNENRIAL</sequence>
<feature type="compositionally biased region" description="Basic and acidic residues" evidence="1">
    <location>
        <begin position="345"/>
        <end position="364"/>
    </location>
</feature>
<gene>
    <name evidence="2" type="ORF">C3928_09965</name>
</gene>
<evidence type="ECO:0000313" key="3">
    <source>
        <dbReference type="Proteomes" id="UP000239239"/>
    </source>
</evidence>
<comment type="caution">
    <text evidence="2">The sequence shown here is derived from an EMBL/GenBank/DDBJ whole genome shotgun (WGS) entry which is preliminary data.</text>
</comment>
<name>A0A2S6EXS1_LEGPN</name>
<reference evidence="2 3" key="1">
    <citation type="submission" date="2018-02" db="EMBL/GenBank/DDBJ databases">
        <title>Draft genome sequences of four Legionella pneumophila clinical strains isolated in Ontario.</title>
        <authorList>
            <person name="Fortuna A."/>
            <person name="Ramnarine R."/>
            <person name="Li A."/>
            <person name="Frantz C."/>
            <person name="Mallo G."/>
        </authorList>
    </citation>
    <scope>NUCLEOTIDE SEQUENCE [LARGE SCALE GENOMIC DNA]</scope>
    <source>
        <strain evidence="2 3">LG61</strain>
    </source>
</reference>
<proteinExistence type="predicted"/>
<feature type="region of interest" description="Disordered" evidence="1">
    <location>
        <begin position="413"/>
        <end position="436"/>
    </location>
</feature>
<dbReference type="AlphaFoldDB" id="A0A2S6EXS1"/>
<dbReference type="Proteomes" id="UP000239239">
    <property type="component" value="Unassembled WGS sequence"/>
</dbReference>
<evidence type="ECO:0000256" key="1">
    <source>
        <dbReference type="SAM" id="MobiDB-lite"/>
    </source>
</evidence>
<protein>
    <submittedName>
        <fullName evidence="2">EbhA</fullName>
    </submittedName>
</protein>
<dbReference type="EMBL" id="PQWY01000015">
    <property type="protein sequence ID" value="PPK29955.1"/>
    <property type="molecule type" value="Genomic_DNA"/>
</dbReference>
<evidence type="ECO:0000313" key="2">
    <source>
        <dbReference type="EMBL" id="PPK29955.1"/>
    </source>
</evidence>
<organism evidence="2 3">
    <name type="scientific">Legionella pneumophila</name>
    <dbReference type="NCBI Taxonomy" id="446"/>
    <lineage>
        <taxon>Bacteria</taxon>
        <taxon>Pseudomonadati</taxon>
        <taxon>Pseudomonadota</taxon>
        <taxon>Gammaproteobacteria</taxon>
        <taxon>Legionellales</taxon>
        <taxon>Legionellaceae</taxon>
        <taxon>Legionella</taxon>
    </lineage>
</organism>
<dbReference type="OrthoDB" id="5652945at2"/>